<feature type="region of interest" description="Disordered" evidence="1">
    <location>
        <begin position="103"/>
        <end position="129"/>
    </location>
</feature>
<proteinExistence type="predicted"/>
<dbReference type="HOGENOM" id="CLU_1950331_0_0_1"/>
<dbReference type="AlphaFoldDB" id="F2Q2L2"/>
<feature type="compositionally biased region" description="Polar residues" evidence="1">
    <location>
        <begin position="117"/>
        <end position="129"/>
    </location>
</feature>
<organism evidence="2 3">
    <name type="scientific">Trichophyton equinum (strain ATCC MYA-4606 / CBS 127.97)</name>
    <name type="common">Horse ringworm fungus</name>
    <dbReference type="NCBI Taxonomy" id="559882"/>
    <lineage>
        <taxon>Eukaryota</taxon>
        <taxon>Fungi</taxon>
        <taxon>Dikarya</taxon>
        <taxon>Ascomycota</taxon>
        <taxon>Pezizomycotina</taxon>
        <taxon>Eurotiomycetes</taxon>
        <taxon>Eurotiomycetidae</taxon>
        <taxon>Onygenales</taxon>
        <taxon>Arthrodermataceae</taxon>
        <taxon>Trichophyton</taxon>
    </lineage>
</organism>
<evidence type="ECO:0000313" key="3">
    <source>
        <dbReference type="Proteomes" id="UP000009169"/>
    </source>
</evidence>
<sequence length="129" mass="14380">MQDSLPITPNFFLEAKGPNGSPAVATRQAYYNGALGARGIRRLRLYNILKLYTTHPTTPRESDGRPEYIITQLKVVLEDSDTLATCDEAEFYDTEWSFTHPNDGAEDLASNKHARAESTSSNGRKCLQN</sequence>
<keyword evidence="3" id="KW-1185">Reference proteome</keyword>
<gene>
    <name evidence="2" type="ORF">TEQG_07490</name>
</gene>
<dbReference type="VEuPathDB" id="FungiDB:TEQG_07490"/>
<dbReference type="EMBL" id="DS995778">
    <property type="protein sequence ID" value="EGE08380.1"/>
    <property type="molecule type" value="Genomic_DNA"/>
</dbReference>
<evidence type="ECO:0000313" key="2">
    <source>
        <dbReference type="EMBL" id="EGE08380.1"/>
    </source>
</evidence>
<dbReference type="Proteomes" id="UP000009169">
    <property type="component" value="Unassembled WGS sequence"/>
</dbReference>
<name>F2Q2L2_TRIEC</name>
<accession>F2Q2L2</accession>
<evidence type="ECO:0000256" key="1">
    <source>
        <dbReference type="SAM" id="MobiDB-lite"/>
    </source>
</evidence>
<reference evidence="3" key="1">
    <citation type="journal article" date="2012" name="MBio">
        <title>Comparative genome analysis of Trichophyton rubrum and related dermatophytes reveals candidate genes involved in infection.</title>
        <authorList>
            <person name="Martinez D.A."/>
            <person name="Oliver B.G."/>
            <person name="Graeser Y."/>
            <person name="Goldberg J.M."/>
            <person name="Li W."/>
            <person name="Martinez-Rossi N.M."/>
            <person name="Monod M."/>
            <person name="Shelest E."/>
            <person name="Barton R.C."/>
            <person name="Birch E."/>
            <person name="Brakhage A.A."/>
            <person name="Chen Z."/>
            <person name="Gurr S.J."/>
            <person name="Heiman D."/>
            <person name="Heitman J."/>
            <person name="Kosti I."/>
            <person name="Rossi A."/>
            <person name="Saif S."/>
            <person name="Samalova M."/>
            <person name="Saunders C.W."/>
            <person name="Shea T."/>
            <person name="Summerbell R.C."/>
            <person name="Xu J."/>
            <person name="Young S."/>
            <person name="Zeng Q."/>
            <person name="Birren B.W."/>
            <person name="Cuomo C.A."/>
            <person name="White T.C."/>
        </authorList>
    </citation>
    <scope>NUCLEOTIDE SEQUENCE [LARGE SCALE GENOMIC DNA]</scope>
    <source>
        <strain evidence="3">ATCC MYA-4606 / CBS 127.97</strain>
    </source>
</reference>
<protein>
    <submittedName>
        <fullName evidence="2">Uncharacterized protein</fullName>
    </submittedName>
</protein>